<evidence type="ECO:0000256" key="6">
    <source>
        <dbReference type="SAM" id="Phobius"/>
    </source>
</evidence>
<comment type="subcellular location">
    <subcellularLocation>
        <location evidence="1">Cell membrane</location>
        <topology evidence="1">Multi-pass membrane protein</topology>
    </subcellularLocation>
</comment>
<proteinExistence type="predicted"/>
<dbReference type="Proteomes" id="UP000076079">
    <property type="component" value="Chromosome"/>
</dbReference>
<feature type="transmembrane region" description="Helical" evidence="6">
    <location>
        <begin position="285"/>
        <end position="304"/>
    </location>
</feature>
<keyword evidence="4 6" id="KW-1133">Transmembrane helix</keyword>
<keyword evidence="8" id="KW-1185">Reference proteome</keyword>
<dbReference type="AlphaFoldDB" id="A0A143PNV7"/>
<feature type="transmembrane region" description="Helical" evidence="6">
    <location>
        <begin position="460"/>
        <end position="480"/>
    </location>
</feature>
<feature type="transmembrane region" description="Helical" evidence="6">
    <location>
        <begin position="53"/>
        <end position="79"/>
    </location>
</feature>
<evidence type="ECO:0000313" key="8">
    <source>
        <dbReference type="Proteomes" id="UP000076079"/>
    </source>
</evidence>
<feature type="transmembrane region" description="Helical" evidence="6">
    <location>
        <begin position="344"/>
        <end position="363"/>
    </location>
</feature>
<dbReference type="GO" id="GO:0043190">
    <property type="term" value="C:ATP-binding cassette (ABC) transporter complex"/>
    <property type="evidence" value="ECO:0007669"/>
    <property type="project" value="TreeGrafter"/>
</dbReference>
<keyword evidence="2" id="KW-1003">Cell membrane</keyword>
<evidence type="ECO:0000256" key="2">
    <source>
        <dbReference type="ARBA" id="ARBA00022475"/>
    </source>
</evidence>
<sequence length="812" mass="89093">MLRTLDRYIIRETLAPFGLTLLILTFLLQIPTIMDVAEKLIAKGVTLPIIGRIVLTLLPSSLAITIPISLLVGLLMALGRLSADREAVAMQACGVSLYRILRPVLLMAVVATAVTAYTMMEAMPRANQTFRDITFRIIQAKAESDVRPRVFFEEFPNLVLYVRDVPSNTRGWKGVFLADTRKPGETQLLTADRGHFVLEPAQRRVDLILEDGILHRSTLEAPAQYELQQFDALTVQLDPETVFPRQGLTPGDNEMTIPQLRTKARQMREQGLSPHNPIMAIQRKYTIPAACLVFGLIALVLGVSHRKDGKNAGFVIGIAVVLVYYVLMYVGTALAKGHQVPAEFALWIPNVVLGGAGVVLLVLKTRGYEFSPSIRIPIPEALARLLPRATAETTDGSTPRASSAIASVGNSGSVPAGTPAATPAATAVRSSGRKQVVVVIKVPQGILPSFNLLDRYLSRIYLRVFGVTFLGMLAVFYIAIFTDYSEYLFKGKTTGQMLLSFFLYSTPQYTYYITALAALVGTLVTVGLLTRTSELTVMQACGVSLYRATVPMLLFGLAWSVVLFGMEQSILAASNRRAEELKSTIRTGMPRPYNLASRQWMAGSNGELYHYGRFDTRTQRLEDLTVYTFGSRGWNVTGRTFARVTTHMNAHTWRADLGWQRSFGDRNAVTAFSVFPTRTVSMETPDYFGVEEPEAVLAERMKVGQLRQHIAELDQAGYNSVPLQVALHRKMAFPFITLIMTLIAIPFGVTTGRKGTLFGIGIGIVLAILYWTTQSLFAAVGSAGAIAPPLAAWAPNILFIAVAAYLVVSART</sequence>
<keyword evidence="5 6" id="KW-0472">Membrane</keyword>
<dbReference type="PANTHER" id="PTHR33529:SF6">
    <property type="entry name" value="YJGP_YJGQ FAMILY PERMEASE"/>
    <property type="match status" value="1"/>
</dbReference>
<evidence type="ECO:0000256" key="4">
    <source>
        <dbReference type="ARBA" id="ARBA00022989"/>
    </source>
</evidence>
<feature type="transmembrane region" description="Helical" evidence="6">
    <location>
        <begin position="785"/>
        <end position="808"/>
    </location>
</feature>
<feature type="transmembrane region" description="Helical" evidence="6">
    <location>
        <begin position="12"/>
        <end position="33"/>
    </location>
</feature>
<dbReference type="EMBL" id="CP015136">
    <property type="protein sequence ID" value="AMY10275.1"/>
    <property type="molecule type" value="Genomic_DNA"/>
</dbReference>
<dbReference type="STRING" id="1855912.LuPra_03505"/>
<feature type="transmembrane region" description="Helical" evidence="6">
    <location>
        <begin position="731"/>
        <end position="749"/>
    </location>
</feature>
<dbReference type="OrthoDB" id="9780716at2"/>
<evidence type="ECO:0000313" key="7">
    <source>
        <dbReference type="EMBL" id="AMY10275.1"/>
    </source>
</evidence>
<feature type="transmembrane region" description="Helical" evidence="6">
    <location>
        <begin position="311"/>
        <end position="332"/>
    </location>
</feature>
<dbReference type="Pfam" id="PF03739">
    <property type="entry name" value="LptF_LptG"/>
    <property type="match status" value="2"/>
</dbReference>
<dbReference type="PANTHER" id="PTHR33529">
    <property type="entry name" value="SLR0882 PROTEIN-RELATED"/>
    <property type="match status" value="1"/>
</dbReference>
<feature type="transmembrane region" description="Helical" evidence="6">
    <location>
        <begin position="509"/>
        <end position="532"/>
    </location>
</feature>
<reference evidence="8" key="2">
    <citation type="submission" date="2016-04" db="EMBL/GenBank/DDBJ databases">
        <title>First Complete Genome Sequence of a Subdivision 6 Acidobacterium.</title>
        <authorList>
            <person name="Huang S."/>
            <person name="Vieira S."/>
            <person name="Bunk B."/>
            <person name="Riedel T."/>
            <person name="Sproeer C."/>
            <person name="Overmann J."/>
        </authorList>
    </citation>
    <scope>NUCLEOTIDE SEQUENCE [LARGE SCALE GENOMIC DNA]</scope>
    <source>
        <strain evidence="8">DSM 100886 HEG_-6_39</strain>
    </source>
</reference>
<protein>
    <submittedName>
        <fullName evidence="7">Lipopolysaccharide ABC transporter permease</fullName>
    </submittedName>
</protein>
<organism evidence="7 8">
    <name type="scientific">Luteitalea pratensis</name>
    <dbReference type="NCBI Taxonomy" id="1855912"/>
    <lineage>
        <taxon>Bacteria</taxon>
        <taxon>Pseudomonadati</taxon>
        <taxon>Acidobacteriota</taxon>
        <taxon>Vicinamibacteria</taxon>
        <taxon>Vicinamibacterales</taxon>
        <taxon>Vicinamibacteraceae</taxon>
        <taxon>Luteitalea</taxon>
    </lineage>
</organism>
<evidence type="ECO:0000256" key="3">
    <source>
        <dbReference type="ARBA" id="ARBA00022692"/>
    </source>
</evidence>
<gene>
    <name evidence="7" type="ORF">LuPra_03505</name>
</gene>
<accession>A0A143PNV7</accession>
<evidence type="ECO:0000256" key="5">
    <source>
        <dbReference type="ARBA" id="ARBA00023136"/>
    </source>
</evidence>
<dbReference type="GO" id="GO:0015920">
    <property type="term" value="P:lipopolysaccharide transport"/>
    <property type="evidence" value="ECO:0007669"/>
    <property type="project" value="TreeGrafter"/>
</dbReference>
<feature type="transmembrane region" description="Helical" evidence="6">
    <location>
        <begin position="100"/>
        <end position="120"/>
    </location>
</feature>
<feature type="transmembrane region" description="Helical" evidence="6">
    <location>
        <begin position="756"/>
        <end position="773"/>
    </location>
</feature>
<keyword evidence="3 6" id="KW-0812">Transmembrane</keyword>
<name>A0A143PNV7_LUTPR</name>
<reference evidence="7 8" key="1">
    <citation type="journal article" date="2016" name="Genome Announc.">
        <title>First Complete Genome Sequence of a Subdivision 6 Acidobacterium Strain.</title>
        <authorList>
            <person name="Huang S."/>
            <person name="Vieira S."/>
            <person name="Bunk B."/>
            <person name="Riedel T."/>
            <person name="Sproer C."/>
            <person name="Overmann J."/>
        </authorList>
    </citation>
    <scope>NUCLEOTIDE SEQUENCE [LARGE SCALE GENOMIC DNA]</scope>
    <source>
        <strain evidence="8">DSM 100886 HEG_-6_39</strain>
    </source>
</reference>
<evidence type="ECO:0000256" key="1">
    <source>
        <dbReference type="ARBA" id="ARBA00004651"/>
    </source>
</evidence>
<dbReference type="KEGG" id="abac:LuPra_03505"/>
<dbReference type="RefSeq" id="WP_110171929.1">
    <property type="nucleotide sequence ID" value="NZ_CP015136.1"/>
</dbReference>
<dbReference type="InterPro" id="IPR005495">
    <property type="entry name" value="LptG/LptF_permease"/>
</dbReference>
<feature type="transmembrane region" description="Helical" evidence="6">
    <location>
        <begin position="544"/>
        <end position="566"/>
    </location>
</feature>